<dbReference type="AlphaFoldDB" id="A0A3Q9L122"/>
<proteinExistence type="predicted"/>
<name>A0A3Q9L122_STRGD</name>
<dbReference type="Proteomes" id="UP000271291">
    <property type="component" value="Chromosome"/>
</dbReference>
<organism evidence="1 2">
    <name type="scientific">Streptomyces griseoviridis</name>
    <dbReference type="NCBI Taxonomy" id="45398"/>
    <lineage>
        <taxon>Bacteria</taxon>
        <taxon>Bacillati</taxon>
        <taxon>Actinomycetota</taxon>
        <taxon>Actinomycetes</taxon>
        <taxon>Kitasatosporales</taxon>
        <taxon>Streptomycetaceae</taxon>
        <taxon>Streptomyces</taxon>
    </lineage>
</organism>
<dbReference type="OrthoDB" id="7941913at2"/>
<evidence type="ECO:0000313" key="1">
    <source>
        <dbReference type="EMBL" id="AZS89277.1"/>
    </source>
</evidence>
<dbReference type="KEGG" id="sgd:ELQ87_37295"/>
<sequence>MNPKTWGVPRTVGALGMSLVRVPGGAANTYSQAVSRENVPSVPADLLVWAVSSPLPANPLWRRTPAVRAGQVWQPELASWYAYSWADFGVLLDGLAGRVRSAKAGVGPRAAV</sequence>
<accession>A0A3Q9L122</accession>
<gene>
    <name evidence="1" type="ORF">ELQ87_37295</name>
</gene>
<dbReference type="Gene3D" id="3.40.50.1980">
    <property type="entry name" value="Nitrogenase molybdenum iron protein domain"/>
    <property type="match status" value="1"/>
</dbReference>
<reference evidence="1 2" key="1">
    <citation type="submission" date="2018-12" db="EMBL/GenBank/DDBJ databases">
        <title>Streptomyces griseoviridis F1-27 complete genome.</title>
        <authorList>
            <person name="Mariita R.M."/>
            <person name="Sello J.K."/>
        </authorList>
    </citation>
    <scope>NUCLEOTIDE SEQUENCE [LARGE SCALE GENOMIC DNA]</scope>
    <source>
        <strain evidence="1 2">F1-27</strain>
    </source>
</reference>
<evidence type="ECO:0000313" key="2">
    <source>
        <dbReference type="Proteomes" id="UP000271291"/>
    </source>
</evidence>
<dbReference type="RefSeq" id="WP_127182047.1">
    <property type="nucleotide sequence ID" value="NZ_CP029078.1"/>
</dbReference>
<evidence type="ECO:0008006" key="3">
    <source>
        <dbReference type="Google" id="ProtNLM"/>
    </source>
</evidence>
<dbReference type="SUPFAM" id="SSF53807">
    <property type="entry name" value="Helical backbone' metal receptor"/>
    <property type="match status" value="1"/>
</dbReference>
<protein>
    <recommendedName>
        <fullName evidence="3">Fe/B12 periplasmic-binding domain-containing protein</fullName>
    </recommendedName>
</protein>
<dbReference type="EMBL" id="CP034687">
    <property type="protein sequence ID" value="AZS89277.1"/>
    <property type="molecule type" value="Genomic_DNA"/>
</dbReference>